<feature type="compositionally biased region" description="Low complexity" evidence="1">
    <location>
        <begin position="400"/>
        <end position="416"/>
    </location>
</feature>
<feature type="compositionally biased region" description="Polar residues" evidence="1">
    <location>
        <begin position="45"/>
        <end position="54"/>
    </location>
</feature>
<evidence type="ECO:0000256" key="1">
    <source>
        <dbReference type="SAM" id="MobiDB-lite"/>
    </source>
</evidence>
<accession>A0A177TB06</accession>
<feature type="region of interest" description="Disordered" evidence="1">
    <location>
        <begin position="400"/>
        <end position="448"/>
    </location>
</feature>
<proteinExistence type="predicted"/>
<evidence type="ECO:0000313" key="3">
    <source>
        <dbReference type="Proteomes" id="UP000077521"/>
    </source>
</evidence>
<dbReference type="AlphaFoldDB" id="A0A177TB06"/>
<feature type="compositionally biased region" description="Basic and acidic residues" evidence="1">
    <location>
        <begin position="128"/>
        <end position="141"/>
    </location>
</feature>
<feature type="compositionally biased region" description="Polar residues" evidence="1">
    <location>
        <begin position="1"/>
        <end position="11"/>
    </location>
</feature>
<protein>
    <recommendedName>
        <fullName evidence="4">Retrotransposon gag domain-containing protein</fullName>
    </recommendedName>
</protein>
<evidence type="ECO:0000313" key="2">
    <source>
        <dbReference type="EMBL" id="KAE8240434.1"/>
    </source>
</evidence>
<name>A0A177TB06_9BASI</name>
<feature type="region of interest" description="Disordered" evidence="1">
    <location>
        <begin position="81"/>
        <end position="141"/>
    </location>
</feature>
<sequence length="525" mass="57365">MAPVTRSQQQALGPLLDMASNTPTTPMSAAVRTADVPDQPDDIPATNNPVSPTDSVMLALQRSLDRISERLDDMDSRLQKIEGPDEQPEVARVDQAASTPSPTRAGASSQPLHSTPSSRGNVLPPHLISKESSRVVAKDPPRAREVFRTLSTPQKDVFRTVLDQMGTSIFEFLDCVPDAILPDPPVSSGEEQTTVRTAVDPVGTVSGAGDISLPSSNAPRLRICKPEYLPEFGGDPYKLDRFLTRVHDIIRNDPDPAWERAVLHALPIKLVDDAEEWHSGLSDEESKAIGSFEDLEAAMRLQFPMNYTEQRRLAHERKWVPTAEQAGTYYFAKLRVLRAAFGKDQSDTVLARYIIDGLPATFRAMIRLPRTNILLTDLRAEIGDWEPTWREMHPQLALRRPAASASAPQSAASSSAVKPAATKQNPTAGPPPAPSTAASGGSSRPLSLAATYDRARVIPAADGKPRRYRRPGDDVVIELNRPCTRCGDDHFNFEHPHLVPTVQTMGVDEDSYPEVEDETAGSSSF</sequence>
<reference evidence="2" key="1">
    <citation type="submission" date="2016-04" db="EMBL/GenBank/DDBJ databases">
        <authorList>
            <person name="Nguyen H.D."/>
            <person name="Samba Siva P."/>
            <person name="Cullis J."/>
            <person name="Levesque C.A."/>
            <person name="Hambleton S."/>
        </authorList>
    </citation>
    <scope>NUCLEOTIDE SEQUENCE</scope>
    <source>
        <strain evidence="2">DAOMC 236416</strain>
    </source>
</reference>
<reference evidence="2" key="2">
    <citation type="journal article" date="2019" name="IMA Fungus">
        <title>Genome sequencing and comparison of five Tilletia species to identify candidate genes for the detection of regulated species infecting wheat.</title>
        <authorList>
            <person name="Nguyen H.D.T."/>
            <person name="Sultana T."/>
            <person name="Kesanakurti P."/>
            <person name="Hambleton S."/>
        </authorList>
    </citation>
    <scope>NUCLEOTIDE SEQUENCE</scope>
    <source>
        <strain evidence="2">DAOMC 236416</strain>
    </source>
</reference>
<dbReference type="EMBL" id="LWDF02001088">
    <property type="protein sequence ID" value="KAE8240434.1"/>
    <property type="molecule type" value="Genomic_DNA"/>
</dbReference>
<organism evidence="2 3">
    <name type="scientific">Tilletia indica</name>
    <dbReference type="NCBI Taxonomy" id="43049"/>
    <lineage>
        <taxon>Eukaryota</taxon>
        <taxon>Fungi</taxon>
        <taxon>Dikarya</taxon>
        <taxon>Basidiomycota</taxon>
        <taxon>Ustilaginomycotina</taxon>
        <taxon>Exobasidiomycetes</taxon>
        <taxon>Tilletiales</taxon>
        <taxon>Tilletiaceae</taxon>
        <taxon>Tilletia</taxon>
    </lineage>
</organism>
<comment type="caution">
    <text evidence="2">The sequence shown here is derived from an EMBL/GenBank/DDBJ whole genome shotgun (WGS) entry which is preliminary data.</text>
</comment>
<dbReference type="OrthoDB" id="3364395at2759"/>
<feature type="region of interest" description="Disordered" evidence="1">
    <location>
        <begin position="1"/>
        <end position="54"/>
    </location>
</feature>
<feature type="compositionally biased region" description="Polar residues" evidence="1">
    <location>
        <begin position="96"/>
        <end position="120"/>
    </location>
</feature>
<keyword evidence="3" id="KW-1185">Reference proteome</keyword>
<evidence type="ECO:0008006" key="4">
    <source>
        <dbReference type="Google" id="ProtNLM"/>
    </source>
</evidence>
<gene>
    <name evidence="2" type="ORF">A4X13_0g7809</name>
</gene>
<dbReference type="Proteomes" id="UP000077521">
    <property type="component" value="Unassembled WGS sequence"/>
</dbReference>